<feature type="transmembrane region" description="Helical" evidence="1">
    <location>
        <begin position="253"/>
        <end position="270"/>
    </location>
</feature>
<keyword evidence="1" id="KW-0472">Membrane</keyword>
<evidence type="ECO:0000313" key="2">
    <source>
        <dbReference type="EMBL" id="QHT15240.1"/>
    </source>
</evidence>
<name>A0A6C0DG08_9ZZZZ</name>
<feature type="transmembrane region" description="Helical" evidence="1">
    <location>
        <begin position="12"/>
        <end position="30"/>
    </location>
</feature>
<accession>A0A6C0DG08</accession>
<dbReference type="AlphaFoldDB" id="A0A6C0DG08"/>
<evidence type="ECO:0000256" key="1">
    <source>
        <dbReference type="SAM" id="Phobius"/>
    </source>
</evidence>
<feature type="transmembrane region" description="Helical" evidence="1">
    <location>
        <begin position="86"/>
        <end position="106"/>
    </location>
</feature>
<proteinExistence type="predicted"/>
<reference evidence="2" key="1">
    <citation type="journal article" date="2020" name="Nature">
        <title>Giant virus diversity and host interactions through global metagenomics.</title>
        <authorList>
            <person name="Schulz F."/>
            <person name="Roux S."/>
            <person name="Paez-Espino D."/>
            <person name="Jungbluth S."/>
            <person name="Walsh D.A."/>
            <person name="Denef V.J."/>
            <person name="McMahon K.D."/>
            <person name="Konstantinidis K.T."/>
            <person name="Eloe-Fadrosh E.A."/>
            <person name="Kyrpides N.C."/>
            <person name="Woyke T."/>
        </authorList>
    </citation>
    <scope>NUCLEOTIDE SEQUENCE</scope>
    <source>
        <strain evidence="2">GVMAG-M-3300023174-144</strain>
    </source>
</reference>
<dbReference type="EMBL" id="MN739603">
    <property type="protein sequence ID" value="QHT15240.1"/>
    <property type="molecule type" value="Genomic_DNA"/>
</dbReference>
<keyword evidence="1" id="KW-0812">Transmembrane</keyword>
<sequence>MDGCILYPEQYSFIWKVSFFSLFSCIYAFYNNHYDLALVPGGVFLTSINYWYKPDYSWRRYVDMGVVYTSLIYQILRAYNAEYSKMYYFTLSLAICFYPLGVYYYNKKQYWHSTYAHSMLHLIANISNVILYSGHIEPVTNIYLLTGDFIQNNMSNIVHVVQFLIKANGVYDILCALSILRLINIPYLDRLHLSMIKNNSENPLFERFLAYWIFTYGIMRLSVNSSIITWSYFLEAFFFANELFKHRSVYIDNALFVIFTSLLLAYISSFY</sequence>
<organism evidence="2">
    <name type="scientific">viral metagenome</name>
    <dbReference type="NCBI Taxonomy" id="1070528"/>
    <lineage>
        <taxon>unclassified sequences</taxon>
        <taxon>metagenomes</taxon>
        <taxon>organismal metagenomes</taxon>
    </lineage>
</organism>
<keyword evidence="1" id="KW-1133">Transmembrane helix</keyword>
<protein>
    <submittedName>
        <fullName evidence="2">Uncharacterized protein</fullName>
    </submittedName>
</protein>
<feature type="transmembrane region" description="Helical" evidence="1">
    <location>
        <begin position="209"/>
        <end position="233"/>
    </location>
</feature>